<dbReference type="RefSeq" id="WP_317941316.1">
    <property type="nucleotide sequence ID" value="NZ_JAUBDJ010000015.1"/>
</dbReference>
<reference evidence="2 3" key="1">
    <citation type="submission" date="2023-06" db="EMBL/GenBank/DDBJ databases">
        <title>Sporosarcina sp. nov., isolated from Korean traditional fermented seafood 'Jeotgal'.</title>
        <authorList>
            <person name="Yang A.I."/>
            <person name="Shin N.-R."/>
        </authorList>
    </citation>
    <scope>NUCLEOTIDE SEQUENCE [LARGE SCALE GENOMIC DNA]</scope>
    <source>
        <strain evidence="2 3">KCTC43456</strain>
    </source>
</reference>
<keyword evidence="3" id="KW-1185">Reference proteome</keyword>
<comment type="caution">
    <text evidence="2">The sequence shown here is derived from an EMBL/GenBank/DDBJ whole genome shotgun (WGS) entry which is preliminary data.</text>
</comment>
<dbReference type="Proteomes" id="UP001271648">
    <property type="component" value="Unassembled WGS sequence"/>
</dbReference>
<evidence type="ECO:0000313" key="3">
    <source>
        <dbReference type="Proteomes" id="UP001271648"/>
    </source>
</evidence>
<proteinExistence type="predicted"/>
<evidence type="ECO:0000256" key="1">
    <source>
        <dbReference type="SAM" id="Phobius"/>
    </source>
</evidence>
<protein>
    <submittedName>
        <fullName evidence="2">Uncharacterized protein</fullName>
    </submittedName>
</protein>
<accession>A0AAW9ACG9</accession>
<name>A0AAW9ACG9_9BACL</name>
<sequence>MNEVKKSLDAVSGFTSEDMDEVKQRIISGKRKHKKRNPLPAAITALVAAAVLFFAFNVLQDSFSTADEEDYDINELIYDFMLRKEVVGNGDGGEVSDEMRQATLQTMLQIDALIDYAKTNGYREDMEAIDKKVAEQRDGFYADLDKEGEDKKNSILKTQENMFGISYDEYFKFGISYDEYFNVLQKWTVQAEAANNWLVQHLPEDPITRGEVLGLFKNKNEHVIADFMEQKSIPSFDMTVKYEEHEGTVASIEGDRVLVTNEFMDDAELWVDVLIKHNSASYFLIDDSLEGIVSGMKIRVVYDALSFPVATEGNPVVYEKVKEWERLGSNNEPEYVAKHEEILSEEDIETAYEMGVRVLTDYYKAVWNGTAIDLERFIENENLKQYIETKVQSQHDKYGHFNDKVKHIEIRDDWEAKFTDDEDGGFLYLSLPVAITKYHGGGYGEGTEFLIRNVNGKLVIVDWYTGGKDTYDFMVRGDNVTVDNPDIWNDSEWVKTLDNKID</sequence>
<dbReference type="EMBL" id="JAUBDJ010000015">
    <property type="protein sequence ID" value="MDW0118655.1"/>
    <property type="molecule type" value="Genomic_DNA"/>
</dbReference>
<evidence type="ECO:0000313" key="2">
    <source>
        <dbReference type="EMBL" id="MDW0118655.1"/>
    </source>
</evidence>
<keyword evidence="1" id="KW-0472">Membrane</keyword>
<feature type="transmembrane region" description="Helical" evidence="1">
    <location>
        <begin position="39"/>
        <end position="59"/>
    </location>
</feature>
<organism evidence="2 3">
    <name type="scientific">Sporosarcina thermotolerans</name>
    <dbReference type="NCBI Taxonomy" id="633404"/>
    <lineage>
        <taxon>Bacteria</taxon>
        <taxon>Bacillati</taxon>
        <taxon>Bacillota</taxon>
        <taxon>Bacilli</taxon>
        <taxon>Bacillales</taxon>
        <taxon>Caryophanaceae</taxon>
        <taxon>Sporosarcina</taxon>
    </lineage>
</organism>
<gene>
    <name evidence="2" type="ORF">QTL97_17155</name>
</gene>
<keyword evidence="1" id="KW-1133">Transmembrane helix</keyword>
<dbReference type="AlphaFoldDB" id="A0AAW9ACG9"/>
<keyword evidence="1" id="KW-0812">Transmembrane</keyword>